<organism evidence="1">
    <name type="scientific">freshwater metagenome</name>
    <dbReference type="NCBI Taxonomy" id="449393"/>
    <lineage>
        <taxon>unclassified sequences</taxon>
        <taxon>metagenomes</taxon>
        <taxon>ecological metagenomes</taxon>
    </lineage>
</organism>
<dbReference type="AlphaFoldDB" id="A0A6J7P5W4"/>
<reference evidence="1" key="1">
    <citation type="submission" date="2020-05" db="EMBL/GenBank/DDBJ databases">
        <authorList>
            <person name="Chiriac C."/>
            <person name="Salcher M."/>
            <person name="Ghai R."/>
            <person name="Kavagutti S V."/>
        </authorList>
    </citation>
    <scope>NUCLEOTIDE SEQUENCE</scope>
</reference>
<evidence type="ECO:0000313" key="1">
    <source>
        <dbReference type="EMBL" id="CAB4998553.1"/>
    </source>
</evidence>
<accession>A0A6J7P5W4</accession>
<proteinExistence type="predicted"/>
<gene>
    <name evidence="1" type="ORF">UFOPK3914_02000</name>
</gene>
<dbReference type="EMBL" id="CAFBOG010000271">
    <property type="protein sequence ID" value="CAB4998553.1"/>
    <property type="molecule type" value="Genomic_DNA"/>
</dbReference>
<sequence>MVLTDGIHGDVTNHHHFVVTCIKGHLEVTGGVLVQTRTGLGIHAGNAGGSIDNPLTVWVFADGDEDLSNGFLDAFQIYCRGHNWRQWGGIRNVQIILWGNNACNPWTTCWTACWTACWCTATGRRRINLAHVLGPFAKET</sequence>
<protein>
    <submittedName>
        <fullName evidence="1">Unannotated protein</fullName>
    </submittedName>
</protein>
<name>A0A6J7P5W4_9ZZZZ</name>